<sequence length="51" mass="5881">MEIKTAFAFLLDTFLLCVMSTYATVTVYMDSFYTTQFLTILVQTKIKMIAL</sequence>
<evidence type="ECO:0000313" key="1">
    <source>
        <dbReference type="EMBL" id="SMH71472.1"/>
    </source>
</evidence>
<proteinExistence type="predicted"/>
<gene>
    <name evidence="1" type="ORF">NCS_11279</name>
</gene>
<dbReference type="EMBL" id="LT841358">
    <property type="protein sequence ID" value="SMH71472.1"/>
    <property type="molecule type" value="Genomic_DNA"/>
</dbReference>
<dbReference type="Proteomes" id="UP000230607">
    <property type="component" value="Chromosome 1"/>
</dbReference>
<protein>
    <submittedName>
        <fullName evidence="1">Uncharacterized protein</fullName>
    </submittedName>
</protein>
<keyword evidence="2" id="KW-1185">Reference proteome</keyword>
<name>A0A2H1FFL7_9ARCH</name>
<accession>A0A2H1FFL7</accession>
<reference evidence="2" key="1">
    <citation type="submission" date="2017-03" db="EMBL/GenBank/DDBJ databases">
        <authorList>
            <person name="Herbold C."/>
        </authorList>
    </citation>
    <scope>NUCLEOTIDE SEQUENCE [LARGE SCALE GENOMIC DNA]</scope>
</reference>
<organism evidence="1 2">
    <name type="scientific">Candidatus Nitrosotalea okcheonensis</name>
    <dbReference type="NCBI Taxonomy" id="1903276"/>
    <lineage>
        <taxon>Archaea</taxon>
        <taxon>Nitrososphaerota</taxon>
        <taxon>Nitrososphaeria</taxon>
        <taxon>Nitrosotaleales</taxon>
        <taxon>Nitrosotaleaceae</taxon>
        <taxon>Nitrosotalea</taxon>
    </lineage>
</organism>
<evidence type="ECO:0000313" key="2">
    <source>
        <dbReference type="Proteomes" id="UP000230607"/>
    </source>
</evidence>
<dbReference type="AlphaFoldDB" id="A0A2H1FFL7"/>